<dbReference type="AlphaFoldDB" id="A0A3D2SRZ8"/>
<name>A0A3D2SRZ8_9GAMM</name>
<dbReference type="Proteomes" id="UP000263596">
    <property type="component" value="Unassembled WGS sequence"/>
</dbReference>
<evidence type="ECO:0000256" key="1">
    <source>
        <dbReference type="ARBA" id="ARBA00022679"/>
    </source>
</evidence>
<gene>
    <name evidence="5" type="ORF">DHW29_16360</name>
</gene>
<evidence type="ECO:0000313" key="5">
    <source>
        <dbReference type="EMBL" id="HCK31582.1"/>
    </source>
</evidence>
<organism evidence="5 6">
    <name type="scientific">Acinetobacter ursingii</name>
    <dbReference type="NCBI Taxonomy" id="108980"/>
    <lineage>
        <taxon>Bacteria</taxon>
        <taxon>Pseudomonadati</taxon>
        <taxon>Pseudomonadota</taxon>
        <taxon>Gammaproteobacteria</taxon>
        <taxon>Moraxellales</taxon>
        <taxon>Moraxellaceae</taxon>
        <taxon>Acinetobacter</taxon>
    </lineage>
</organism>
<dbReference type="InterPro" id="IPR052023">
    <property type="entry name" value="Histidine_kinase_KdpD"/>
</dbReference>
<dbReference type="Pfam" id="PF02702">
    <property type="entry name" value="KdpD"/>
    <property type="match status" value="1"/>
</dbReference>
<dbReference type="PANTHER" id="PTHR45569:SF1">
    <property type="entry name" value="SENSOR PROTEIN KDPD"/>
    <property type="match status" value="1"/>
</dbReference>
<keyword evidence="1" id="KW-0808">Transferase</keyword>
<evidence type="ECO:0000313" key="6">
    <source>
        <dbReference type="Proteomes" id="UP000263596"/>
    </source>
</evidence>
<reference evidence="5 6" key="1">
    <citation type="journal article" date="2018" name="Nat. Biotechnol.">
        <title>A standardized bacterial taxonomy based on genome phylogeny substantially revises the tree of life.</title>
        <authorList>
            <person name="Parks D.H."/>
            <person name="Chuvochina M."/>
            <person name="Waite D.W."/>
            <person name="Rinke C."/>
            <person name="Skarshewski A."/>
            <person name="Chaumeil P.A."/>
            <person name="Hugenholtz P."/>
        </authorList>
    </citation>
    <scope>NUCLEOTIDE SEQUENCE [LARGE SCALE GENOMIC DNA]</scope>
    <source>
        <strain evidence="5">UBA9669</strain>
    </source>
</reference>
<evidence type="ECO:0000256" key="2">
    <source>
        <dbReference type="ARBA" id="ARBA00022777"/>
    </source>
</evidence>
<dbReference type="EMBL" id="DPVE01000302">
    <property type="protein sequence ID" value="HCK31582.1"/>
    <property type="molecule type" value="Genomic_DNA"/>
</dbReference>
<feature type="domain" description="Signal transduction histidine kinase osmosensitive K+ channel sensor N-terminal" evidence="4">
    <location>
        <begin position="21"/>
        <end position="67"/>
    </location>
</feature>
<evidence type="ECO:0000256" key="3">
    <source>
        <dbReference type="ARBA" id="ARBA00023012"/>
    </source>
</evidence>
<dbReference type="GO" id="GO:0000155">
    <property type="term" value="F:phosphorelay sensor kinase activity"/>
    <property type="evidence" value="ECO:0007669"/>
    <property type="project" value="InterPro"/>
</dbReference>
<keyword evidence="2" id="KW-0418">Kinase</keyword>
<dbReference type="GO" id="GO:0005886">
    <property type="term" value="C:plasma membrane"/>
    <property type="evidence" value="ECO:0007669"/>
    <property type="project" value="TreeGrafter"/>
</dbReference>
<dbReference type="Gene3D" id="3.40.50.300">
    <property type="entry name" value="P-loop containing nucleotide triphosphate hydrolases"/>
    <property type="match status" value="1"/>
</dbReference>
<feature type="non-terminal residue" evidence="5">
    <location>
        <position position="67"/>
    </location>
</feature>
<dbReference type="InterPro" id="IPR003852">
    <property type="entry name" value="Sig_transdc_His_kinase_KdpD_N"/>
</dbReference>
<sequence length="67" mass="7200">MTTAREDQASALLNHVQRYQAGRLTVFLGAAPGVGKTYAMLSRAQELSRQGVDITVGIVETHGRAET</sequence>
<accession>A0A3D2SRZ8</accession>
<proteinExistence type="predicted"/>
<evidence type="ECO:0000259" key="4">
    <source>
        <dbReference type="Pfam" id="PF02702"/>
    </source>
</evidence>
<keyword evidence="3" id="KW-0902">Two-component regulatory system</keyword>
<comment type="caution">
    <text evidence="5">The sequence shown here is derived from an EMBL/GenBank/DDBJ whole genome shotgun (WGS) entry which is preliminary data.</text>
</comment>
<dbReference type="InterPro" id="IPR027417">
    <property type="entry name" value="P-loop_NTPase"/>
</dbReference>
<dbReference type="PANTHER" id="PTHR45569">
    <property type="entry name" value="SENSOR PROTEIN KDPD"/>
    <property type="match status" value="1"/>
</dbReference>
<protein>
    <recommendedName>
        <fullName evidence="4">Signal transduction histidine kinase osmosensitive K+ channel sensor N-terminal domain-containing protein</fullName>
    </recommendedName>
</protein>